<dbReference type="PANTHER" id="PTHR44154:SF1">
    <property type="entry name" value="QUINONE OXIDOREDUCTASE"/>
    <property type="match status" value="1"/>
</dbReference>
<dbReference type="AlphaFoldDB" id="A0A402A3T6"/>
<dbReference type="InterPro" id="IPR036291">
    <property type="entry name" value="NAD(P)-bd_dom_sf"/>
</dbReference>
<feature type="domain" description="Enoyl reductase (ER)" evidence="2">
    <location>
        <begin position="12"/>
        <end position="311"/>
    </location>
</feature>
<organism evidence="3 4">
    <name type="scientific">Tengunoibacter tsumagoiensis</name>
    <dbReference type="NCBI Taxonomy" id="2014871"/>
    <lineage>
        <taxon>Bacteria</taxon>
        <taxon>Bacillati</taxon>
        <taxon>Chloroflexota</taxon>
        <taxon>Ktedonobacteria</taxon>
        <taxon>Ktedonobacterales</taxon>
        <taxon>Dictyobacteraceae</taxon>
        <taxon>Tengunoibacter</taxon>
    </lineage>
</organism>
<dbReference type="OrthoDB" id="9792162at2"/>
<dbReference type="PANTHER" id="PTHR44154">
    <property type="entry name" value="QUINONE OXIDOREDUCTASE"/>
    <property type="match status" value="1"/>
</dbReference>
<protein>
    <submittedName>
        <fullName evidence="3">Oxidoreductase</fullName>
    </submittedName>
</protein>
<dbReference type="InterPro" id="IPR013154">
    <property type="entry name" value="ADH-like_N"/>
</dbReference>
<dbReference type="InterPro" id="IPR020843">
    <property type="entry name" value="ER"/>
</dbReference>
<gene>
    <name evidence="3" type="ORF">KTT_35650</name>
</gene>
<dbReference type="SUPFAM" id="SSF50129">
    <property type="entry name" value="GroES-like"/>
    <property type="match status" value="1"/>
</dbReference>
<dbReference type="RefSeq" id="WP_126581210.1">
    <property type="nucleotide sequence ID" value="NZ_BIFR01000001.1"/>
</dbReference>
<comment type="caution">
    <text evidence="3">The sequence shown here is derived from an EMBL/GenBank/DDBJ whole genome shotgun (WGS) entry which is preliminary data.</text>
</comment>
<dbReference type="Gene3D" id="3.90.180.10">
    <property type="entry name" value="Medium-chain alcohol dehydrogenases, catalytic domain"/>
    <property type="match status" value="1"/>
</dbReference>
<dbReference type="InterPro" id="IPR051603">
    <property type="entry name" value="Zinc-ADH_QOR/CCCR"/>
</dbReference>
<sequence>MNALRAIVVDPSAPARLALKEISAPTPSPSEALVRVAAFSLNLGEVRGITTAQAGYCPGWDLSGVVEQSAADGSGPQTGKRVVGWVRSGAWAELVAVPTQNLAEIPEKVSFGKAATLPIAGLTALRALEKGGNLLDKKVLITGATGGVGHLAVQLAHHAGARVVGVARRPEGESFVLDAGAHEVVVGEQILSASQFGPYHLIIDSVGGKVLGQALGMLAPGGTCVNFGASEGAEVTFDLRKFFLVGGATFYGLIIFYELARRPGAEDLASLARMIDDGRLLPQIAIETSWTQTSEVVQKMLNREITGKAVLCIE</sequence>
<evidence type="ECO:0000256" key="1">
    <source>
        <dbReference type="ARBA" id="ARBA00022857"/>
    </source>
</evidence>
<name>A0A402A3T6_9CHLR</name>
<keyword evidence="4" id="KW-1185">Reference proteome</keyword>
<evidence type="ECO:0000313" key="4">
    <source>
        <dbReference type="Proteomes" id="UP000287352"/>
    </source>
</evidence>
<dbReference type="Proteomes" id="UP000287352">
    <property type="component" value="Unassembled WGS sequence"/>
</dbReference>
<dbReference type="SMART" id="SM00829">
    <property type="entry name" value="PKS_ER"/>
    <property type="match status" value="1"/>
</dbReference>
<dbReference type="Gene3D" id="3.40.50.720">
    <property type="entry name" value="NAD(P)-binding Rossmann-like Domain"/>
    <property type="match status" value="1"/>
</dbReference>
<reference evidence="4" key="1">
    <citation type="submission" date="2018-12" db="EMBL/GenBank/DDBJ databases">
        <title>Tengunoibacter tsumagoiensis gen. nov., sp. nov., Dictyobacter kobayashii sp. nov., D. alpinus sp. nov., and D. joshuensis sp. nov. and description of Dictyobacteraceae fam. nov. within the order Ktedonobacterales isolated from Tengu-no-mugimeshi.</title>
        <authorList>
            <person name="Wang C.M."/>
            <person name="Zheng Y."/>
            <person name="Sakai Y."/>
            <person name="Toyoda A."/>
            <person name="Minakuchi Y."/>
            <person name="Abe K."/>
            <person name="Yokota A."/>
            <person name="Yabe S."/>
        </authorList>
    </citation>
    <scope>NUCLEOTIDE SEQUENCE [LARGE SCALE GENOMIC DNA]</scope>
    <source>
        <strain evidence="4">Uno3</strain>
    </source>
</reference>
<dbReference type="InterPro" id="IPR013149">
    <property type="entry name" value="ADH-like_C"/>
</dbReference>
<dbReference type="GO" id="GO:0016491">
    <property type="term" value="F:oxidoreductase activity"/>
    <property type="evidence" value="ECO:0007669"/>
    <property type="project" value="InterPro"/>
</dbReference>
<dbReference type="InterPro" id="IPR011032">
    <property type="entry name" value="GroES-like_sf"/>
</dbReference>
<proteinExistence type="predicted"/>
<dbReference type="EMBL" id="BIFR01000001">
    <property type="protein sequence ID" value="GCE13706.1"/>
    <property type="molecule type" value="Genomic_DNA"/>
</dbReference>
<dbReference type="Pfam" id="PF08240">
    <property type="entry name" value="ADH_N"/>
    <property type="match status" value="1"/>
</dbReference>
<dbReference type="SUPFAM" id="SSF51735">
    <property type="entry name" value="NAD(P)-binding Rossmann-fold domains"/>
    <property type="match status" value="1"/>
</dbReference>
<evidence type="ECO:0000313" key="3">
    <source>
        <dbReference type="EMBL" id="GCE13706.1"/>
    </source>
</evidence>
<dbReference type="Pfam" id="PF00107">
    <property type="entry name" value="ADH_zinc_N"/>
    <property type="match status" value="1"/>
</dbReference>
<keyword evidence="1" id="KW-0521">NADP</keyword>
<accession>A0A402A3T6</accession>
<dbReference type="CDD" id="cd08270">
    <property type="entry name" value="MDR4"/>
    <property type="match status" value="1"/>
</dbReference>
<evidence type="ECO:0000259" key="2">
    <source>
        <dbReference type="SMART" id="SM00829"/>
    </source>
</evidence>